<keyword evidence="11" id="KW-1133">Transmembrane helix</keyword>
<evidence type="ECO:0000256" key="3">
    <source>
        <dbReference type="ARBA" id="ARBA00007393"/>
    </source>
</evidence>
<evidence type="ECO:0000256" key="15">
    <source>
        <dbReference type="ARBA" id="ARBA00033364"/>
    </source>
</evidence>
<reference evidence="17" key="1">
    <citation type="submission" date="2025-08" db="UniProtKB">
        <authorList>
            <consortium name="RefSeq"/>
        </authorList>
    </citation>
    <scope>IDENTIFICATION</scope>
    <source>
        <tissue evidence="17">Kidney</tissue>
    </source>
</reference>
<evidence type="ECO:0000256" key="9">
    <source>
        <dbReference type="ARBA" id="ARBA00022792"/>
    </source>
</evidence>
<keyword evidence="10" id="KW-0249">Electron transport</keyword>
<dbReference type="OrthoDB" id="9923602at2759"/>
<keyword evidence="7" id="KW-0679">Respiratory chain</keyword>
<organism evidence="16 17">
    <name type="scientific">Pteropus vampyrus</name>
    <name type="common">Large flying fox</name>
    <dbReference type="NCBI Taxonomy" id="132908"/>
    <lineage>
        <taxon>Eukaryota</taxon>
        <taxon>Metazoa</taxon>
        <taxon>Chordata</taxon>
        <taxon>Craniata</taxon>
        <taxon>Vertebrata</taxon>
        <taxon>Euteleostomi</taxon>
        <taxon>Mammalia</taxon>
        <taxon>Eutheria</taxon>
        <taxon>Laurasiatheria</taxon>
        <taxon>Chiroptera</taxon>
        <taxon>Yinpterochiroptera</taxon>
        <taxon>Pteropodoidea</taxon>
        <taxon>Pteropodidae</taxon>
        <taxon>Pteropodinae</taxon>
        <taxon>Pteropus</taxon>
    </lineage>
</organism>
<comment type="function">
    <text evidence="1">Accessory subunit of the mitochondrial membrane respiratory chain NADH dehydrogenase (Complex I) that is believed not to be involved in catalysis. Complex I functions in the transfer of electrons from NADH to the respiratory chain. The immediate electron acceptor for the enzyme is believed to be ubiquinone.</text>
</comment>
<evidence type="ECO:0000256" key="14">
    <source>
        <dbReference type="ARBA" id="ARBA00030377"/>
    </source>
</evidence>
<dbReference type="AlphaFoldDB" id="A0A6P6D3D4"/>
<evidence type="ECO:0000256" key="10">
    <source>
        <dbReference type="ARBA" id="ARBA00022982"/>
    </source>
</evidence>
<evidence type="ECO:0000256" key="5">
    <source>
        <dbReference type="ARBA" id="ARBA00018678"/>
    </source>
</evidence>
<evidence type="ECO:0000256" key="12">
    <source>
        <dbReference type="ARBA" id="ARBA00023128"/>
    </source>
</evidence>
<evidence type="ECO:0000256" key="8">
    <source>
        <dbReference type="ARBA" id="ARBA00022692"/>
    </source>
</evidence>
<evidence type="ECO:0000313" key="17">
    <source>
        <dbReference type="RefSeq" id="XP_023394118.1"/>
    </source>
</evidence>
<dbReference type="PANTHER" id="PTHR15222">
    <property type="entry name" value="NADH DEHYDROGENASE [UBIQUINONE] 1 BETA SUBCOMPLEX SUBUNIT 1"/>
    <property type="match status" value="1"/>
</dbReference>
<keyword evidence="16" id="KW-1185">Reference proteome</keyword>
<proteinExistence type="inferred from homology"/>
<keyword evidence="12" id="KW-0496">Mitochondrion</keyword>
<evidence type="ECO:0000256" key="1">
    <source>
        <dbReference type="ARBA" id="ARBA00003335"/>
    </source>
</evidence>
<evidence type="ECO:0000256" key="7">
    <source>
        <dbReference type="ARBA" id="ARBA00022660"/>
    </source>
</evidence>
<dbReference type="CTD" id="4707"/>
<dbReference type="Pfam" id="PF08040">
    <property type="entry name" value="NADH_oxidored"/>
    <property type="match status" value="1"/>
</dbReference>
<accession>A0A6P6D3D4</accession>
<keyword evidence="8" id="KW-0812">Transmembrane</keyword>
<name>A0A6P6D3D4_PTEVA</name>
<evidence type="ECO:0000256" key="6">
    <source>
        <dbReference type="ARBA" id="ARBA00022448"/>
    </source>
</evidence>
<comment type="subcellular location">
    <subcellularLocation>
        <location evidence="2">Mitochondrion inner membrane</location>
        <topology evidence="2">Single-pass membrane protein</topology>
        <orientation evidence="2">Matrix side</orientation>
    </subcellularLocation>
</comment>
<dbReference type="Proteomes" id="UP000515202">
    <property type="component" value="Unplaced"/>
</dbReference>
<keyword evidence="13" id="KW-0472">Membrane</keyword>
<keyword evidence="9" id="KW-0999">Mitochondrion inner membrane</keyword>
<dbReference type="InterPro" id="IPR012575">
    <property type="entry name" value="NDUB1"/>
</dbReference>
<keyword evidence="6" id="KW-0813">Transport</keyword>
<evidence type="ECO:0000256" key="2">
    <source>
        <dbReference type="ARBA" id="ARBA00004298"/>
    </source>
</evidence>
<dbReference type="GeneID" id="105300789"/>
<dbReference type="GO" id="GO:0005743">
    <property type="term" value="C:mitochondrial inner membrane"/>
    <property type="evidence" value="ECO:0007669"/>
    <property type="project" value="UniProtKB-SubCell"/>
</dbReference>
<gene>
    <name evidence="17" type="primary">NDUFB1</name>
</gene>
<comment type="similarity">
    <text evidence="3">Belongs to the complex I NDUFB1 subunit family.</text>
</comment>
<comment type="subunit">
    <text evidence="4">Complex I is composed of 45 different subunits.</text>
</comment>
<evidence type="ECO:0000256" key="13">
    <source>
        <dbReference type="ARBA" id="ARBA00023136"/>
    </source>
</evidence>
<evidence type="ECO:0000256" key="4">
    <source>
        <dbReference type="ARBA" id="ARBA00011533"/>
    </source>
</evidence>
<dbReference type="RefSeq" id="XP_023394118.1">
    <property type="nucleotide sequence ID" value="XM_023538350.1"/>
</dbReference>
<protein>
    <recommendedName>
        <fullName evidence="5">NADH dehydrogenase [ubiquinone] 1 beta subcomplex subunit 1</fullName>
    </recommendedName>
    <alternativeName>
        <fullName evidence="15">Complex I-MNLL</fullName>
    </alternativeName>
    <alternativeName>
        <fullName evidence="14">NADH-ubiquinone oxidoreductase MNLL subunit</fullName>
    </alternativeName>
</protein>
<evidence type="ECO:0000256" key="11">
    <source>
        <dbReference type="ARBA" id="ARBA00022989"/>
    </source>
</evidence>
<evidence type="ECO:0000313" key="16">
    <source>
        <dbReference type="Proteomes" id="UP000515202"/>
    </source>
</evidence>
<sequence length="116" mass="13478">MVFLCHPSLPAGAVNGRSRDPGFRRRWRLGSPLPLVVGRRWHRDRRATCSPASSTRAFTMNLIQIVRDHWVHVLVPMGFVIGCYLDGKNDEKLTAFRNKSLLFKRELRPHEEVTWK</sequence>
<dbReference type="PANTHER" id="PTHR15222:SF2">
    <property type="entry name" value="NADH DEHYDROGENASE [UBIQUINONE] 1 BETA SUBCOMPLEX SUBUNIT 1"/>
    <property type="match status" value="1"/>
</dbReference>